<evidence type="ECO:0000313" key="6">
    <source>
        <dbReference type="EMBL" id="GCB91564.1"/>
    </source>
</evidence>
<dbReference type="GO" id="GO:0051536">
    <property type="term" value="F:iron-sulfur cluster binding"/>
    <property type="evidence" value="ECO:0007669"/>
    <property type="project" value="UniProtKB-KW"/>
</dbReference>
<dbReference type="InterPro" id="IPR050377">
    <property type="entry name" value="Radical_SAM_PqqE_MftC-like"/>
</dbReference>
<dbReference type="AlphaFoldDB" id="A0A401R1S2"/>
<evidence type="ECO:0000256" key="1">
    <source>
        <dbReference type="ARBA" id="ARBA00022691"/>
    </source>
</evidence>
<dbReference type="InterPro" id="IPR058240">
    <property type="entry name" value="rSAM_sf"/>
</dbReference>
<dbReference type="PANTHER" id="PTHR11228">
    <property type="entry name" value="RADICAL SAM DOMAIN PROTEIN"/>
    <property type="match status" value="1"/>
</dbReference>
<dbReference type="RefSeq" id="WP_016572653.1">
    <property type="nucleotide sequence ID" value="NZ_BHXC01000006.1"/>
</dbReference>
<evidence type="ECO:0000256" key="3">
    <source>
        <dbReference type="ARBA" id="ARBA00023004"/>
    </source>
</evidence>
<sequence length="370" mass="40312">MYQEDLAGLPVSVVPDRTVRVKIIDACGLACGFCHNEGTPVATDNTGRRPDEFTGSPGKTGRVSIYLRTNGADFLPARIEPDADFALALAAMRGAIETNEVHFTGGEPTLHPKLPDLVARARQLGLTVGLTSNGENGAAVLEDCAKAGLDRVNLSVFGTTADELAAVQAPRFGSVKLAERKITALHASIDSALKSGVKVSANLVVPDSSHASRVLRVIEEYGRNVVVRMLVSLEDDGASLAAMREVLNTLGAVPIRHIFTAGTSDQRTRYRLPDGRTLYAKSIRPVRLPETCEGCRFNNGIDCEEGYYGIRLYRAHNGPFMVGVCIQRMDLCATLGEFVMSKMRDEVRYLRDQELLRLRIEHRSQMQEAA</sequence>
<evidence type="ECO:0000256" key="2">
    <source>
        <dbReference type="ARBA" id="ARBA00022723"/>
    </source>
</evidence>
<dbReference type="Proteomes" id="UP000288351">
    <property type="component" value="Unassembled WGS sequence"/>
</dbReference>
<dbReference type="SFLD" id="SFLDS00029">
    <property type="entry name" value="Radical_SAM"/>
    <property type="match status" value="1"/>
</dbReference>
<dbReference type="SFLD" id="SFLDG01067">
    <property type="entry name" value="SPASM/twitch_domain_containing"/>
    <property type="match status" value="1"/>
</dbReference>
<evidence type="ECO:0000259" key="5">
    <source>
        <dbReference type="PROSITE" id="PS51918"/>
    </source>
</evidence>
<dbReference type="Pfam" id="PF04055">
    <property type="entry name" value="Radical_SAM"/>
    <property type="match status" value="1"/>
</dbReference>
<evidence type="ECO:0000313" key="7">
    <source>
        <dbReference type="Proteomes" id="UP000288351"/>
    </source>
</evidence>
<dbReference type="InterPro" id="IPR013785">
    <property type="entry name" value="Aldolase_TIM"/>
</dbReference>
<dbReference type="GO" id="GO:0046872">
    <property type="term" value="F:metal ion binding"/>
    <property type="evidence" value="ECO:0007669"/>
    <property type="project" value="UniProtKB-KW"/>
</dbReference>
<dbReference type="EMBL" id="BHXC01000006">
    <property type="protein sequence ID" value="GCB91564.1"/>
    <property type="molecule type" value="Genomic_DNA"/>
</dbReference>
<feature type="domain" description="Radical SAM core" evidence="5">
    <location>
        <begin position="13"/>
        <end position="274"/>
    </location>
</feature>
<comment type="caution">
    <text evidence="6">The sequence shown here is derived from an EMBL/GenBank/DDBJ whole genome shotgun (WGS) entry which is preliminary data.</text>
</comment>
<proteinExistence type="predicted"/>
<dbReference type="Gene3D" id="3.20.20.70">
    <property type="entry name" value="Aldolase class I"/>
    <property type="match status" value="1"/>
</dbReference>
<dbReference type="CDD" id="cd01335">
    <property type="entry name" value="Radical_SAM"/>
    <property type="match status" value="1"/>
</dbReference>
<keyword evidence="1" id="KW-0949">S-adenosyl-L-methionine</keyword>
<keyword evidence="3" id="KW-0408">Iron</keyword>
<dbReference type="PROSITE" id="PS51918">
    <property type="entry name" value="RADICAL_SAM"/>
    <property type="match status" value="1"/>
</dbReference>
<dbReference type="GO" id="GO:0003824">
    <property type="term" value="F:catalytic activity"/>
    <property type="evidence" value="ECO:0007669"/>
    <property type="project" value="InterPro"/>
</dbReference>
<keyword evidence="4" id="KW-0411">Iron-sulfur</keyword>
<dbReference type="InterPro" id="IPR007197">
    <property type="entry name" value="rSAM"/>
</dbReference>
<accession>A0A401R1S2</accession>
<name>A0A401R1S2_STRNR</name>
<keyword evidence="2" id="KW-0479">Metal-binding</keyword>
<dbReference type="SUPFAM" id="SSF102114">
    <property type="entry name" value="Radical SAM enzymes"/>
    <property type="match status" value="1"/>
</dbReference>
<evidence type="ECO:0000256" key="4">
    <source>
        <dbReference type="ARBA" id="ARBA00023014"/>
    </source>
</evidence>
<organism evidence="6 7">
    <name type="scientific">Streptomyces noursei</name>
    <name type="common">Streptomyces albulus</name>
    <dbReference type="NCBI Taxonomy" id="1971"/>
    <lineage>
        <taxon>Bacteria</taxon>
        <taxon>Bacillati</taxon>
        <taxon>Actinomycetota</taxon>
        <taxon>Actinomycetes</taxon>
        <taxon>Kitasatosporales</taxon>
        <taxon>Streptomycetaceae</taxon>
        <taxon>Streptomyces</taxon>
    </lineage>
</organism>
<gene>
    <name evidence="6" type="primary">pqqE</name>
    <name evidence="6" type="ORF">SALB_04299</name>
</gene>
<protein>
    <submittedName>
        <fullName evidence="6">Coenzyme PQQ synthesis protein E</fullName>
    </submittedName>
</protein>
<reference evidence="6 7" key="1">
    <citation type="journal article" date="2019" name="Microbiol. Resour. Announc.">
        <title>Draft Genome Sequence of the Most Traditional epsilon-Poly-l-Lysine Producer, Streptomyces albulus NBRC14147.</title>
        <authorList>
            <person name="Yamanaka K."/>
            <person name="Hamano Y."/>
        </authorList>
    </citation>
    <scope>NUCLEOTIDE SEQUENCE [LARGE SCALE GENOMIC DNA]</scope>
    <source>
        <strain evidence="6 7">NBRC 14147</strain>
    </source>
</reference>
<dbReference type="PANTHER" id="PTHR11228:SF7">
    <property type="entry name" value="PQQA PEPTIDE CYCLASE"/>
    <property type="match status" value="1"/>
</dbReference>